<dbReference type="PROSITE" id="PS51257">
    <property type="entry name" value="PROKAR_LIPOPROTEIN"/>
    <property type="match status" value="1"/>
</dbReference>
<name>A0A009P9V2_ACIBA</name>
<evidence type="ECO:0008006" key="4">
    <source>
        <dbReference type="Google" id="ProtNLM"/>
    </source>
</evidence>
<dbReference type="Proteomes" id="UP000021108">
    <property type="component" value="Unassembled WGS sequence"/>
</dbReference>
<gene>
    <name evidence="2" type="ORF">J506_3338</name>
</gene>
<dbReference type="Pfam" id="PF10734">
    <property type="entry name" value="DUF2523"/>
    <property type="match status" value="1"/>
</dbReference>
<feature type="transmembrane region" description="Helical" evidence="1">
    <location>
        <begin position="57"/>
        <end position="77"/>
    </location>
</feature>
<sequence length="93" mass="9628">MWSKLVFILSSLQSCALKRILGGAGIYLASSAIFITAFGAAVNTLRSSVSGISADVLALAHLAGFDVAMTIVLSAVVTRLSLNSSKLVLRKSS</sequence>
<dbReference type="EMBL" id="JEXD01000040">
    <property type="protein sequence ID" value="EXC05308.1"/>
    <property type="molecule type" value="Genomic_DNA"/>
</dbReference>
<organism evidence="2 3">
    <name type="scientific">Acinetobacter baumannii 625974</name>
    <dbReference type="NCBI Taxonomy" id="1310607"/>
    <lineage>
        <taxon>Bacteria</taxon>
        <taxon>Pseudomonadati</taxon>
        <taxon>Pseudomonadota</taxon>
        <taxon>Gammaproteobacteria</taxon>
        <taxon>Moraxellales</taxon>
        <taxon>Moraxellaceae</taxon>
        <taxon>Acinetobacter</taxon>
        <taxon>Acinetobacter calcoaceticus/baumannii complex</taxon>
    </lineage>
</organism>
<keyword evidence="1" id="KW-0812">Transmembrane</keyword>
<evidence type="ECO:0000313" key="2">
    <source>
        <dbReference type="EMBL" id="EXC05308.1"/>
    </source>
</evidence>
<protein>
    <recommendedName>
        <fullName evidence="4">DUF2523 domain-containing protein</fullName>
    </recommendedName>
</protein>
<evidence type="ECO:0000313" key="3">
    <source>
        <dbReference type="Proteomes" id="UP000021108"/>
    </source>
</evidence>
<evidence type="ECO:0000256" key="1">
    <source>
        <dbReference type="SAM" id="Phobius"/>
    </source>
</evidence>
<accession>A0A009P9V2</accession>
<dbReference type="InterPro" id="IPR019670">
    <property type="entry name" value="DUF2523"/>
</dbReference>
<reference evidence="2 3" key="1">
    <citation type="submission" date="2014-02" db="EMBL/GenBank/DDBJ databases">
        <title>Comparative genomics and transcriptomics to identify genetic mechanisms underlying the emergence of carbapenem resistant Acinetobacter baumannii (CRAb).</title>
        <authorList>
            <person name="Harris A.D."/>
            <person name="Johnson K.J."/>
            <person name="George J."/>
            <person name="Shefchek K."/>
            <person name="Daugherty S.C."/>
            <person name="Parankush S."/>
            <person name="Sadzewicz L."/>
            <person name="Tallon L."/>
            <person name="Sengamalay N."/>
            <person name="Hazen T.H."/>
            <person name="Rasko D.A."/>
        </authorList>
    </citation>
    <scope>NUCLEOTIDE SEQUENCE [LARGE SCALE GENOMIC DNA]</scope>
    <source>
        <strain evidence="2 3">625974</strain>
    </source>
</reference>
<dbReference type="RefSeq" id="WP_032059915.1">
    <property type="nucleotide sequence ID" value="NZ_JEXD01000040.1"/>
</dbReference>
<proteinExistence type="predicted"/>
<dbReference type="AlphaFoldDB" id="A0A009P9V2"/>
<keyword evidence="1" id="KW-1133">Transmembrane helix</keyword>
<feature type="transmembrane region" description="Helical" evidence="1">
    <location>
        <begin position="26"/>
        <end position="45"/>
    </location>
</feature>
<keyword evidence="1" id="KW-0472">Membrane</keyword>
<comment type="caution">
    <text evidence="2">The sequence shown here is derived from an EMBL/GenBank/DDBJ whole genome shotgun (WGS) entry which is preliminary data.</text>
</comment>
<dbReference type="PATRIC" id="fig|1310607.3.peg.3232"/>